<dbReference type="OrthoDB" id="2390014at2"/>
<feature type="compositionally biased region" description="Basic and acidic residues" evidence="1">
    <location>
        <begin position="56"/>
        <end position="69"/>
    </location>
</feature>
<feature type="region of interest" description="Disordered" evidence="1">
    <location>
        <begin position="49"/>
        <end position="69"/>
    </location>
</feature>
<dbReference type="RefSeq" id="WP_125559081.1">
    <property type="nucleotide sequence ID" value="NZ_RBVX01000027.1"/>
</dbReference>
<accession>A0A3R9QII8</accession>
<dbReference type="EMBL" id="RBVX01000027">
    <property type="protein sequence ID" value="RSL31193.1"/>
    <property type="molecule type" value="Genomic_DNA"/>
</dbReference>
<evidence type="ECO:0000256" key="1">
    <source>
        <dbReference type="SAM" id="MobiDB-lite"/>
    </source>
</evidence>
<feature type="region of interest" description="Disordered" evidence="1">
    <location>
        <begin position="83"/>
        <end position="102"/>
    </location>
</feature>
<evidence type="ECO:0000313" key="2">
    <source>
        <dbReference type="EMBL" id="RSL31193.1"/>
    </source>
</evidence>
<name>A0A3R9QII8_9BACI</name>
<dbReference type="AlphaFoldDB" id="A0A3R9QII8"/>
<reference evidence="2 3" key="1">
    <citation type="submission" date="2018-10" db="EMBL/GenBank/DDBJ databases">
        <title>Draft genome sequence of Bacillus salarius IM0101, isolated from a hypersaline soil in Inner Mongolia, China.</title>
        <authorList>
            <person name="Yamprayoonswat W."/>
            <person name="Boonvisut S."/>
            <person name="Jumpathong W."/>
            <person name="Sittihan S."/>
            <person name="Ruangsuj P."/>
            <person name="Wanthongcharoen S."/>
            <person name="Thongpramul N."/>
            <person name="Pimmason S."/>
            <person name="Yu B."/>
            <person name="Yasawong M."/>
        </authorList>
    </citation>
    <scope>NUCLEOTIDE SEQUENCE [LARGE SCALE GENOMIC DNA]</scope>
    <source>
        <strain evidence="2 3">IM0101</strain>
    </source>
</reference>
<evidence type="ECO:0000313" key="3">
    <source>
        <dbReference type="Proteomes" id="UP000275076"/>
    </source>
</evidence>
<sequence length="102" mass="11794">MKKRNFLLPSLVAGAVGTATFLLRDEEKREQLKNVSKRSFSKWTGFTKEKEDEELNEKVGHPEPYDFEDNKMVSEGAMHSVHHFDKAEEKGEEPIRTSIQDK</sequence>
<comment type="caution">
    <text evidence="2">The sequence shown here is derived from an EMBL/GenBank/DDBJ whole genome shotgun (WGS) entry which is preliminary data.</text>
</comment>
<organism evidence="2 3">
    <name type="scientific">Salibacterium salarium</name>
    <dbReference type="NCBI Taxonomy" id="284579"/>
    <lineage>
        <taxon>Bacteria</taxon>
        <taxon>Bacillati</taxon>
        <taxon>Bacillota</taxon>
        <taxon>Bacilli</taxon>
        <taxon>Bacillales</taxon>
        <taxon>Bacillaceae</taxon>
    </lineage>
</organism>
<dbReference type="Proteomes" id="UP000275076">
    <property type="component" value="Unassembled WGS sequence"/>
</dbReference>
<proteinExistence type="predicted"/>
<protein>
    <submittedName>
        <fullName evidence="2">Uncharacterized protein</fullName>
    </submittedName>
</protein>
<gene>
    <name evidence="2" type="ORF">D7Z54_22045</name>
</gene>
<keyword evidence="3" id="KW-1185">Reference proteome</keyword>